<dbReference type="SUPFAM" id="SSF48403">
    <property type="entry name" value="Ankyrin repeat"/>
    <property type="match status" value="1"/>
</dbReference>
<dbReference type="PANTHER" id="PTHR46224">
    <property type="entry name" value="ANKYRIN REPEAT FAMILY PROTEIN"/>
    <property type="match status" value="1"/>
</dbReference>
<sequence length="68" mass="7342">MASLFCSSLECLKTFIKFGADVNTDSPVITPLSVAAHTGLADCITCLLKDGADPNERDEVSYHFHLLV</sequence>
<dbReference type="InterPro" id="IPR051616">
    <property type="entry name" value="Cul2-RING_E3_ligase_SR"/>
</dbReference>
<feature type="repeat" description="ANK" evidence="1">
    <location>
        <begin position="30"/>
        <end position="59"/>
    </location>
</feature>
<evidence type="ECO:0000256" key="1">
    <source>
        <dbReference type="PROSITE-ProRule" id="PRU00023"/>
    </source>
</evidence>
<protein>
    <submittedName>
        <fullName evidence="2">Uncharacterized protein</fullName>
    </submittedName>
</protein>
<gene>
    <name evidence="2" type="ORF">EJB05_49447</name>
</gene>
<evidence type="ECO:0000313" key="2">
    <source>
        <dbReference type="EMBL" id="TVU06245.1"/>
    </source>
</evidence>
<dbReference type="Pfam" id="PF00023">
    <property type="entry name" value="Ank"/>
    <property type="match status" value="1"/>
</dbReference>
<keyword evidence="3" id="KW-1185">Reference proteome</keyword>
<dbReference type="EMBL" id="RWGY01000051">
    <property type="protein sequence ID" value="TVU06245.1"/>
    <property type="molecule type" value="Genomic_DNA"/>
</dbReference>
<dbReference type="Proteomes" id="UP000324897">
    <property type="component" value="Unassembled WGS sequence"/>
</dbReference>
<dbReference type="InterPro" id="IPR036770">
    <property type="entry name" value="Ankyrin_rpt-contain_sf"/>
</dbReference>
<dbReference type="Gramene" id="TVU06245">
    <property type="protein sequence ID" value="TVU06245"/>
    <property type="gene ID" value="EJB05_49447"/>
</dbReference>
<comment type="caution">
    <text evidence="2">The sequence shown here is derived from an EMBL/GenBank/DDBJ whole genome shotgun (WGS) entry which is preliminary data.</text>
</comment>
<dbReference type="PANTHER" id="PTHR46224:SF22">
    <property type="match status" value="1"/>
</dbReference>
<dbReference type="OrthoDB" id="194358at2759"/>
<accession>A0A5J9T4E9</accession>
<dbReference type="Gene3D" id="1.25.40.20">
    <property type="entry name" value="Ankyrin repeat-containing domain"/>
    <property type="match status" value="1"/>
</dbReference>
<reference evidence="2 3" key="1">
    <citation type="journal article" date="2019" name="Sci. Rep.">
        <title>A high-quality genome of Eragrostis curvula grass provides insights into Poaceae evolution and supports new strategies to enhance forage quality.</title>
        <authorList>
            <person name="Carballo J."/>
            <person name="Santos B.A.C.M."/>
            <person name="Zappacosta D."/>
            <person name="Garbus I."/>
            <person name="Selva J.P."/>
            <person name="Gallo C.A."/>
            <person name="Diaz A."/>
            <person name="Albertini E."/>
            <person name="Caccamo M."/>
            <person name="Echenique V."/>
        </authorList>
    </citation>
    <scope>NUCLEOTIDE SEQUENCE [LARGE SCALE GENOMIC DNA]</scope>
    <source>
        <strain evidence="3">cv. Victoria</strain>
        <tissue evidence="2">Leaf</tissue>
    </source>
</reference>
<name>A0A5J9T4E9_9POAL</name>
<proteinExistence type="predicted"/>
<dbReference type="AlphaFoldDB" id="A0A5J9T4E9"/>
<organism evidence="2 3">
    <name type="scientific">Eragrostis curvula</name>
    <name type="common">weeping love grass</name>
    <dbReference type="NCBI Taxonomy" id="38414"/>
    <lineage>
        <taxon>Eukaryota</taxon>
        <taxon>Viridiplantae</taxon>
        <taxon>Streptophyta</taxon>
        <taxon>Embryophyta</taxon>
        <taxon>Tracheophyta</taxon>
        <taxon>Spermatophyta</taxon>
        <taxon>Magnoliopsida</taxon>
        <taxon>Liliopsida</taxon>
        <taxon>Poales</taxon>
        <taxon>Poaceae</taxon>
        <taxon>PACMAD clade</taxon>
        <taxon>Chloridoideae</taxon>
        <taxon>Eragrostideae</taxon>
        <taxon>Eragrostidinae</taxon>
        <taxon>Eragrostis</taxon>
    </lineage>
</organism>
<evidence type="ECO:0000313" key="3">
    <source>
        <dbReference type="Proteomes" id="UP000324897"/>
    </source>
</evidence>
<dbReference type="PROSITE" id="PS50088">
    <property type="entry name" value="ANK_REPEAT"/>
    <property type="match status" value="1"/>
</dbReference>
<feature type="non-terminal residue" evidence="2">
    <location>
        <position position="68"/>
    </location>
</feature>
<keyword evidence="1" id="KW-0040">ANK repeat</keyword>
<dbReference type="InterPro" id="IPR002110">
    <property type="entry name" value="Ankyrin_rpt"/>
</dbReference>